<evidence type="ECO:0000256" key="1">
    <source>
        <dbReference type="ARBA" id="ARBA00004496"/>
    </source>
</evidence>
<evidence type="ECO:0000256" key="8">
    <source>
        <dbReference type="RuleBase" id="RU000405"/>
    </source>
</evidence>
<dbReference type="Pfam" id="PF00211">
    <property type="entry name" value="Guanylate_cyc"/>
    <property type="match status" value="1"/>
</dbReference>
<accession>A0A3M6TAI3</accession>
<dbReference type="InterPro" id="IPR001054">
    <property type="entry name" value="A/G_cyclase"/>
</dbReference>
<dbReference type="InterPro" id="IPR011644">
    <property type="entry name" value="Heme_NO-bd"/>
</dbReference>
<protein>
    <recommendedName>
        <fullName evidence="2">guanylate cyclase</fullName>
        <ecNumber evidence="2">4.6.1.2</ecNumber>
    </recommendedName>
</protein>
<keyword evidence="5" id="KW-0342">GTP-binding</keyword>
<dbReference type="InterPro" id="IPR018297">
    <property type="entry name" value="A/G_cyclase_CS"/>
</dbReference>
<dbReference type="Proteomes" id="UP000275408">
    <property type="component" value="Unassembled WGS sequence"/>
</dbReference>
<name>A0A3M6TAI3_POCDA</name>
<dbReference type="Gene3D" id="3.30.70.1230">
    <property type="entry name" value="Nucleotide cyclase"/>
    <property type="match status" value="1"/>
</dbReference>
<dbReference type="GO" id="GO:0020037">
    <property type="term" value="F:heme binding"/>
    <property type="evidence" value="ECO:0007669"/>
    <property type="project" value="InterPro"/>
</dbReference>
<evidence type="ECO:0000313" key="12">
    <source>
        <dbReference type="Proteomes" id="UP000275408"/>
    </source>
</evidence>
<dbReference type="CDD" id="cd07302">
    <property type="entry name" value="CHD"/>
    <property type="match status" value="1"/>
</dbReference>
<evidence type="ECO:0000256" key="7">
    <source>
        <dbReference type="ARBA" id="ARBA00023293"/>
    </source>
</evidence>
<feature type="region of interest" description="Disordered" evidence="9">
    <location>
        <begin position="719"/>
        <end position="749"/>
    </location>
</feature>
<evidence type="ECO:0000259" key="10">
    <source>
        <dbReference type="PROSITE" id="PS50125"/>
    </source>
</evidence>
<dbReference type="OrthoDB" id="6127067at2759"/>
<dbReference type="AlphaFoldDB" id="A0A3M6TAI3"/>
<dbReference type="Pfam" id="PF07701">
    <property type="entry name" value="HNOBA"/>
    <property type="match status" value="1"/>
</dbReference>
<dbReference type="SUPFAM" id="SSF111126">
    <property type="entry name" value="Ligand-binding domain in the NO signalling and Golgi transport"/>
    <property type="match status" value="1"/>
</dbReference>
<sequence>MYGLLLENFRSVLLEKYGETVWNKIVEKSGTRHHTFATHKVYSEDIMVRLVQAALEVTNASRETLTEEIGLHFLGFIGQYGYDRILKVLGRHMRDFLNGLDNLHEYLRFTYPKLKAPSFFCENETESGLTLHYRSSRKGFLYYVIGQIKAVGQFFYHIEVDVEVLEYNENKEGSYALFQLTFDNSVYMETRRRPKRHSVISLNGDTGSLKIPMEIFYEVFPFHIVFDRDMAISSTGNSLEAILPALPGKTIVSQFTLIRPFVHFTWENVTLHTNVVFELQSIKPVLQNSVSFVENGANGEMVLNGTDKGVSNELCYIHLKGQMLYMEDWQSMVYLATPIIEKLDVMCSLGLYINDLSMHDSSRDLVLAGTQQSAELRLALDQELIKSAKLEESMKELDIEKRRTDSLLYQMIPRTVADRLRQGEPALNTCEMFHDVSVLFSDVVGFTHICSLISPMEVVTMLNNMYTVFDQISEQHNVYKVETIGDAYMVVSGVPGRSMYHAEHVADLALDMIAAMPTLSDPSKSSEYLKIRIGVHTGMVVAGVVGLKMPRYCLFGDTVNTASRMESTGLAMKIHVSETTYNCLQAANYLMKQRGSIDIKGKGGMKTYWLVGKKDGGEAVQSYMSMVGGHTTAIGGHHQGEMSHATMGSHTFQPKADSVPEEEELIETEDDVVIPQKDCPVAYYGHVPHTPHSSNNGVLFQWEKVNFKEDTLIEVDNPAVEEKQKKSDMKNGPNTQKEVKANNSNSTLTTMCSLF</sequence>
<dbReference type="EC" id="4.6.1.2" evidence="2"/>
<keyword evidence="4" id="KW-0547">Nucleotide-binding</keyword>
<evidence type="ECO:0000256" key="2">
    <source>
        <dbReference type="ARBA" id="ARBA00012202"/>
    </source>
</evidence>
<dbReference type="Pfam" id="PF07700">
    <property type="entry name" value="HNOB"/>
    <property type="match status" value="1"/>
</dbReference>
<evidence type="ECO:0000256" key="9">
    <source>
        <dbReference type="SAM" id="MobiDB-lite"/>
    </source>
</evidence>
<comment type="subcellular location">
    <subcellularLocation>
        <location evidence="1">Cytoplasm</location>
    </subcellularLocation>
</comment>
<keyword evidence="6 8" id="KW-0456">Lyase</keyword>
<dbReference type="GO" id="GO:0008074">
    <property type="term" value="C:guanylate cyclase complex, soluble"/>
    <property type="evidence" value="ECO:0007669"/>
    <property type="project" value="TreeGrafter"/>
</dbReference>
<evidence type="ECO:0000256" key="4">
    <source>
        <dbReference type="ARBA" id="ARBA00022741"/>
    </source>
</evidence>
<dbReference type="SMART" id="SM00044">
    <property type="entry name" value="CYCc"/>
    <property type="match status" value="1"/>
</dbReference>
<evidence type="ECO:0000256" key="5">
    <source>
        <dbReference type="ARBA" id="ARBA00023134"/>
    </source>
</evidence>
<dbReference type="Gene3D" id="6.10.250.780">
    <property type="match status" value="1"/>
</dbReference>
<dbReference type="PROSITE" id="PS50125">
    <property type="entry name" value="GUANYLATE_CYCLASE_2"/>
    <property type="match status" value="1"/>
</dbReference>
<gene>
    <name evidence="11" type="ORF">pdam_00011810</name>
</gene>
<dbReference type="PROSITE" id="PS00452">
    <property type="entry name" value="GUANYLATE_CYCLASE_1"/>
    <property type="match status" value="1"/>
</dbReference>
<feature type="domain" description="Guanylate cyclase" evidence="10">
    <location>
        <begin position="437"/>
        <end position="566"/>
    </location>
</feature>
<dbReference type="InterPro" id="IPR038158">
    <property type="entry name" value="H-NOX_domain_sf"/>
</dbReference>
<dbReference type="PANTHER" id="PTHR45655">
    <property type="entry name" value="GUANYLATE CYCLASE SOLUBLE SUBUNIT BETA-2"/>
    <property type="match status" value="1"/>
</dbReference>
<evidence type="ECO:0000313" key="11">
    <source>
        <dbReference type="EMBL" id="RMX38402.1"/>
    </source>
</evidence>
<dbReference type="GO" id="GO:0038060">
    <property type="term" value="P:nitric oxide-cGMP-mediated signaling"/>
    <property type="evidence" value="ECO:0007669"/>
    <property type="project" value="TreeGrafter"/>
</dbReference>
<keyword evidence="7" id="KW-0141">cGMP biosynthesis</keyword>
<dbReference type="OMA" id="ACCERFD"/>
<keyword evidence="3" id="KW-0963">Cytoplasm</keyword>
<feature type="compositionally biased region" description="Polar residues" evidence="9">
    <location>
        <begin position="732"/>
        <end position="749"/>
    </location>
</feature>
<dbReference type="EMBL" id="RCHS01004016">
    <property type="protein sequence ID" value="RMX38402.1"/>
    <property type="molecule type" value="Genomic_DNA"/>
</dbReference>
<reference evidence="11 12" key="1">
    <citation type="journal article" date="2018" name="Sci. Rep.">
        <title>Comparative analysis of the Pocillopora damicornis genome highlights role of immune system in coral evolution.</title>
        <authorList>
            <person name="Cunning R."/>
            <person name="Bay R.A."/>
            <person name="Gillette P."/>
            <person name="Baker A.C."/>
            <person name="Traylor-Knowles N."/>
        </authorList>
    </citation>
    <scope>NUCLEOTIDE SEQUENCE [LARGE SCALE GENOMIC DNA]</scope>
    <source>
        <strain evidence="11">RSMAS</strain>
        <tissue evidence="11">Whole animal</tissue>
    </source>
</reference>
<keyword evidence="12" id="KW-1185">Reference proteome</keyword>
<dbReference type="GO" id="GO:0004383">
    <property type="term" value="F:guanylate cyclase activity"/>
    <property type="evidence" value="ECO:0007669"/>
    <property type="project" value="UniProtKB-EC"/>
</dbReference>
<dbReference type="InterPro" id="IPR024096">
    <property type="entry name" value="NO_sig/Golgi_transp_ligand-bd"/>
</dbReference>
<comment type="similarity">
    <text evidence="8">Belongs to the adenylyl cyclase class-4/guanylyl cyclase family.</text>
</comment>
<evidence type="ECO:0000256" key="6">
    <source>
        <dbReference type="ARBA" id="ARBA00023239"/>
    </source>
</evidence>
<organism evidence="11 12">
    <name type="scientific">Pocillopora damicornis</name>
    <name type="common">Cauliflower coral</name>
    <name type="synonym">Millepora damicornis</name>
    <dbReference type="NCBI Taxonomy" id="46731"/>
    <lineage>
        <taxon>Eukaryota</taxon>
        <taxon>Metazoa</taxon>
        <taxon>Cnidaria</taxon>
        <taxon>Anthozoa</taxon>
        <taxon>Hexacorallia</taxon>
        <taxon>Scleractinia</taxon>
        <taxon>Astrocoeniina</taxon>
        <taxon>Pocilloporidae</taxon>
        <taxon>Pocillopora</taxon>
    </lineage>
</organism>
<dbReference type="InterPro" id="IPR011645">
    <property type="entry name" value="HNOB_dom_associated"/>
</dbReference>
<dbReference type="GO" id="GO:0005525">
    <property type="term" value="F:GTP binding"/>
    <property type="evidence" value="ECO:0007669"/>
    <property type="project" value="UniProtKB-KW"/>
</dbReference>
<proteinExistence type="inferred from homology"/>
<dbReference type="FunFam" id="3.30.70.1230:FF:000015">
    <property type="entry name" value="Guanylate cyclase"/>
    <property type="match status" value="1"/>
</dbReference>
<feature type="compositionally biased region" description="Basic and acidic residues" evidence="9">
    <location>
        <begin position="720"/>
        <end position="729"/>
    </location>
</feature>
<evidence type="ECO:0000256" key="3">
    <source>
        <dbReference type="ARBA" id="ARBA00022490"/>
    </source>
</evidence>
<dbReference type="SUPFAM" id="SSF55073">
    <property type="entry name" value="Nucleotide cyclase"/>
    <property type="match status" value="1"/>
</dbReference>
<dbReference type="STRING" id="46731.A0A3M6TAI3"/>
<dbReference type="Gene3D" id="3.30.450.260">
    <property type="entry name" value="Haem NO binding associated domain"/>
    <property type="match status" value="1"/>
</dbReference>
<dbReference type="InterPro" id="IPR029787">
    <property type="entry name" value="Nucleotide_cyclase"/>
</dbReference>
<dbReference type="PANTHER" id="PTHR45655:SF10">
    <property type="entry name" value="SOLUBLE GUANYLATE CYCLASE 88E"/>
    <property type="match status" value="1"/>
</dbReference>
<dbReference type="InterPro" id="IPR042463">
    <property type="entry name" value="HNOB_dom_associated_sf"/>
</dbReference>
<dbReference type="GO" id="GO:0070482">
    <property type="term" value="P:response to oxygen levels"/>
    <property type="evidence" value="ECO:0007669"/>
    <property type="project" value="TreeGrafter"/>
</dbReference>
<comment type="caution">
    <text evidence="11">The sequence shown here is derived from an EMBL/GenBank/DDBJ whole genome shotgun (WGS) entry which is preliminary data.</text>
</comment>
<dbReference type="Gene3D" id="3.90.1520.10">
    <property type="entry name" value="H-NOX domain"/>
    <property type="match status" value="1"/>
</dbReference>